<evidence type="ECO:0000313" key="11">
    <source>
        <dbReference type="EMBL" id="QCC04045.1"/>
    </source>
</evidence>
<sequence>MTRWRLFFLLSALVALVAALSYTLAPDPLQALQDTVRATARVSFVLFLVVFTASSLAKLVSSALTRALVRERRYLGLSFAFAHFLHALAILVYSSTAPEAFWLGRSPASNVPGTIGYVAILLLTITSFETPMRLVGPDNWKRLHLTGVWVIAIIFAGSFLTRFPQHAGYAVPGMIMLAAMLLRVAVQFGNARGKGAAVFTSDHRGRSRDSGRMSEPDVRTVRDR</sequence>
<keyword evidence="12" id="KW-1185">Reference proteome</keyword>
<dbReference type="Proteomes" id="UP000008210">
    <property type="component" value="Chromosome 2"/>
</dbReference>
<keyword evidence="6 8" id="KW-0472">Membrane</keyword>
<evidence type="ECO:0000313" key="12">
    <source>
        <dbReference type="Proteomes" id="UP000008210"/>
    </source>
</evidence>
<dbReference type="PANTHER" id="PTHR36964">
    <property type="entry name" value="PROTEIN-METHIONINE-SULFOXIDE REDUCTASE HEME-BINDING SUBUNIT MSRQ"/>
    <property type="match status" value="1"/>
</dbReference>
<evidence type="ECO:0000256" key="4">
    <source>
        <dbReference type="ARBA" id="ARBA00022989"/>
    </source>
</evidence>
<feature type="compositionally biased region" description="Basic and acidic residues" evidence="7">
    <location>
        <begin position="201"/>
        <end position="224"/>
    </location>
</feature>
<dbReference type="InterPro" id="IPR022837">
    <property type="entry name" value="MsrQ-like"/>
</dbReference>
<gene>
    <name evidence="10" type="ordered locus">H16_B1397</name>
    <name evidence="11" type="ORF">E6A55_26235</name>
</gene>
<dbReference type="RefSeq" id="WP_011617205.1">
    <property type="nucleotide sequence ID" value="NC_008314.1"/>
</dbReference>
<evidence type="ECO:0000313" key="10">
    <source>
        <dbReference type="EMBL" id="CAJ96186.1"/>
    </source>
</evidence>
<dbReference type="OrthoDB" id="552353at2"/>
<proteinExistence type="predicted"/>
<dbReference type="AlphaFoldDB" id="Q0K1D8"/>
<dbReference type="EMBL" id="CP039288">
    <property type="protein sequence ID" value="QCC04045.1"/>
    <property type="molecule type" value="Genomic_DNA"/>
</dbReference>
<feature type="transmembrane region" description="Helical" evidence="8">
    <location>
        <begin position="45"/>
        <end position="67"/>
    </location>
</feature>
<dbReference type="GO" id="GO:0010181">
    <property type="term" value="F:FMN binding"/>
    <property type="evidence" value="ECO:0007669"/>
    <property type="project" value="TreeGrafter"/>
</dbReference>
<dbReference type="InterPro" id="IPR013130">
    <property type="entry name" value="Fe3_Rdtase_TM_dom"/>
</dbReference>
<feature type="transmembrane region" description="Helical" evidence="8">
    <location>
        <begin position="143"/>
        <end position="161"/>
    </location>
</feature>
<feature type="transmembrane region" description="Helical" evidence="8">
    <location>
        <begin position="167"/>
        <end position="186"/>
    </location>
</feature>
<dbReference type="Pfam" id="PF01794">
    <property type="entry name" value="Ferric_reduct"/>
    <property type="match status" value="1"/>
</dbReference>
<evidence type="ECO:0000256" key="2">
    <source>
        <dbReference type="ARBA" id="ARBA00022448"/>
    </source>
</evidence>
<dbReference type="eggNOG" id="COG2717">
    <property type="taxonomic scope" value="Bacteria"/>
</dbReference>
<reference evidence="10 12" key="1">
    <citation type="journal article" date="2006" name="Nat. Biotechnol.">
        <title>Genome sequence of the bioplastic-producing 'Knallgas' bacterium Ralstonia eutropha H16.</title>
        <authorList>
            <person name="Pohlmann A."/>
            <person name="Fricke W.F."/>
            <person name="Reinecke F."/>
            <person name="Kusian B."/>
            <person name="Liesegang H."/>
            <person name="Cramm R."/>
            <person name="Eitinger T."/>
            <person name="Ewering C."/>
            <person name="Potter M."/>
            <person name="Schwartz E."/>
            <person name="Strittmatter A."/>
            <person name="Voss I."/>
            <person name="Gottschalk G."/>
            <person name="Steinbuechel A."/>
            <person name="Friedrich B."/>
            <person name="Bowien B."/>
        </authorList>
    </citation>
    <scope>NUCLEOTIDE SEQUENCE [LARGE SCALE GENOMIC DNA]</scope>
    <source>
        <strain evidence="12">ATCC 17699 / DSM 428 / KCTC 22496 / NCIMB 10442 / H16 / Stanier 337</strain>
        <strain evidence="10">H16</strain>
    </source>
</reference>
<evidence type="ECO:0000256" key="6">
    <source>
        <dbReference type="ARBA" id="ARBA00023136"/>
    </source>
</evidence>
<dbReference type="Proteomes" id="UP000296079">
    <property type="component" value="Chromosome 2"/>
</dbReference>
<dbReference type="HOGENOM" id="CLU_104962_1_0_4"/>
<accession>Q0K1D8</accession>
<protein>
    <recommendedName>
        <fullName evidence="9">Ferric oxidoreductase domain-containing protein</fullName>
    </recommendedName>
</protein>
<feature type="transmembrane region" description="Helical" evidence="8">
    <location>
        <begin position="114"/>
        <end position="131"/>
    </location>
</feature>
<comment type="subcellular location">
    <subcellularLocation>
        <location evidence="1">Membrane</location>
        <topology evidence="1">Multi-pass membrane protein</topology>
    </subcellularLocation>
</comment>
<evidence type="ECO:0000256" key="3">
    <source>
        <dbReference type="ARBA" id="ARBA00022692"/>
    </source>
</evidence>
<feature type="transmembrane region" description="Helical" evidence="8">
    <location>
        <begin position="74"/>
        <end position="94"/>
    </location>
</feature>
<keyword evidence="2" id="KW-0813">Transport</keyword>
<keyword evidence="5" id="KW-0408">Iron</keyword>
<dbReference type="GO" id="GO:0005886">
    <property type="term" value="C:plasma membrane"/>
    <property type="evidence" value="ECO:0007669"/>
    <property type="project" value="TreeGrafter"/>
</dbReference>
<dbReference type="EMBL" id="AM260480">
    <property type="protein sequence ID" value="CAJ96186.1"/>
    <property type="molecule type" value="Genomic_DNA"/>
</dbReference>
<dbReference type="PANTHER" id="PTHR36964:SF1">
    <property type="entry name" value="PROTEIN-METHIONINE-SULFOXIDE REDUCTASE HEME-BINDING SUBUNIT MSRQ"/>
    <property type="match status" value="1"/>
</dbReference>
<keyword evidence="3 8" id="KW-0812">Transmembrane</keyword>
<feature type="region of interest" description="Disordered" evidence="7">
    <location>
        <begin position="199"/>
        <end position="224"/>
    </location>
</feature>
<evidence type="ECO:0000259" key="9">
    <source>
        <dbReference type="Pfam" id="PF01794"/>
    </source>
</evidence>
<dbReference type="GO" id="GO:0020037">
    <property type="term" value="F:heme binding"/>
    <property type="evidence" value="ECO:0007669"/>
    <property type="project" value="TreeGrafter"/>
</dbReference>
<evidence type="ECO:0000256" key="8">
    <source>
        <dbReference type="SAM" id="Phobius"/>
    </source>
</evidence>
<dbReference type="STRING" id="381666.H16_B1397"/>
<keyword evidence="4 8" id="KW-1133">Transmembrane helix</keyword>
<name>Q0K1D8_CUPNH</name>
<organism evidence="10 12">
    <name type="scientific">Cupriavidus necator (strain ATCC 17699 / DSM 428 / KCTC 22496 / NCIMB 10442 / H16 / Stanier 337)</name>
    <name type="common">Ralstonia eutropha</name>
    <dbReference type="NCBI Taxonomy" id="381666"/>
    <lineage>
        <taxon>Bacteria</taxon>
        <taxon>Pseudomonadati</taxon>
        <taxon>Pseudomonadota</taxon>
        <taxon>Betaproteobacteria</taxon>
        <taxon>Burkholderiales</taxon>
        <taxon>Burkholderiaceae</taxon>
        <taxon>Cupriavidus</taxon>
    </lineage>
</organism>
<evidence type="ECO:0000313" key="13">
    <source>
        <dbReference type="Proteomes" id="UP000296079"/>
    </source>
</evidence>
<evidence type="ECO:0000256" key="1">
    <source>
        <dbReference type="ARBA" id="ARBA00004141"/>
    </source>
</evidence>
<dbReference type="GO" id="GO:0016679">
    <property type="term" value="F:oxidoreductase activity, acting on diphenols and related substances as donors"/>
    <property type="evidence" value="ECO:0007669"/>
    <property type="project" value="TreeGrafter"/>
</dbReference>
<evidence type="ECO:0000256" key="5">
    <source>
        <dbReference type="ARBA" id="ARBA00023004"/>
    </source>
</evidence>
<dbReference type="KEGG" id="reh:H16_B1397"/>
<evidence type="ECO:0000256" key="7">
    <source>
        <dbReference type="SAM" id="MobiDB-lite"/>
    </source>
</evidence>
<feature type="domain" description="Ferric oxidoreductase" evidence="9">
    <location>
        <begin position="40"/>
        <end position="154"/>
    </location>
</feature>
<reference evidence="11 13" key="2">
    <citation type="submission" date="2019-04" db="EMBL/GenBank/DDBJ databases">
        <title>Long-read de novo sequencing of Cupriavidus necator H16.</title>
        <authorList>
            <person name="Little G.T."/>
            <person name="Ehsaan M."/>
            <person name="Arenas-Lopez C."/>
            <person name="Jawed K."/>
            <person name="Winzer K."/>
            <person name="Kovacs K."/>
            <person name="Malys N."/>
            <person name="Minton N.P."/>
        </authorList>
    </citation>
    <scope>NUCLEOTIDE SEQUENCE [LARGE SCALE GENOMIC DNA]</scope>
    <source>
        <strain evidence="11 13">H16</strain>
    </source>
</reference>